<feature type="domain" description="Temptin Cys/Cys disulfide" evidence="3">
    <location>
        <begin position="14"/>
        <end position="104"/>
    </location>
</feature>
<name>A0A0A7CM58_9STRA</name>
<dbReference type="STRING" id="74557.A0A0A7CM58"/>
<evidence type="ECO:0000256" key="1">
    <source>
        <dbReference type="SAM" id="MobiDB-lite"/>
    </source>
</evidence>
<evidence type="ECO:0000313" key="5">
    <source>
        <dbReference type="EMBL" id="OQS02495.1"/>
    </source>
</evidence>
<feature type="compositionally biased region" description="Low complexity" evidence="1">
    <location>
        <begin position="126"/>
        <end position="137"/>
    </location>
</feature>
<feature type="compositionally biased region" description="Polar residues" evidence="1">
    <location>
        <begin position="138"/>
        <end position="147"/>
    </location>
</feature>
<evidence type="ECO:0000259" key="3">
    <source>
        <dbReference type="Pfam" id="PF24784"/>
    </source>
</evidence>
<accession>A0A0A7CM58</accession>
<dbReference type="PANTHER" id="PTHR34737">
    <property type="entry name" value="EF-HAND DOMAIN-CONTAINING PROTEIN"/>
    <property type="match status" value="1"/>
</dbReference>
<dbReference type="Pfam" id="PF24784">
    <property type="entry name" value="Temptin_C"/>
    <property type="match status" value="1"/>
</dbReference>
<evidence type="ECO:0000256" key="2">
    <source>
        <dbReference type="SAM" id="SignalP"/>
    </source>
</evidence>
<feature type="chain" id="PRO_5011845547" evidence="2">
    <location>
        <begin position="16"/>
        <end position="168"/>
    </location>
</feature>
<keyword evidence="6" id="KW-1185">Reference proteome</keyword>
<dbReference type="Proteomes" id="UP000243217">
    <property type="component" value="Unassembled WGS sequence"/>
</dbReference>
<protein>
    <submittedName>
        <fullName evidence="4">Secreted protein</fullName>
    </submittedName>
</protein>
<proteinExistence type="predicted"/>
<organism evidence="4">
    <name type="scientific">Thraustotheca clavata</name>
    <dbReference type="NCBI Taxonomy" id="74557"/>
    <lineage>
        <taxon>Eukaryota</taxon>
        <taxon>Sar</taxon>
        <taxon>Stramenopiles</taxon>
        <taxon>Oomycota</taxon>
        <taxon>Saprolegniomycetes</taxon>
        <taxon>Saprolegniales</taxon>
        <taxon>Achlyaceae</taxon>
        <taxon>Thraustotheca</taxon>
    </lineage>
</organism>
<evidence type="ECO:0000313" key="4">
    <source>
        <dbReference type="EMBL" id="AIG55550.1"/>
    </source>
</evidence>
<reference evidence="4 6" key="1">
    <citation type="journal article" date="2014" name="Genome Biol. Evol.">
        <title>The secreted proteins of Achlya hypogyna and Thraustotheca clavata identify the ancestral oomycete secretome and reveal gene acquisitions by horizontal gene transfer.</title>
        <authorList>
            <person name="Misner I."/>
            <person name="Blouin N."/>
            <person name="Leonard G."/>
            <person name="Richards T.A."/>
            <person name="Lane C.E."/>
        </authorList>
    </citation>
    <scope>NUCLEOTIDE SEQUENCE</scope>
    <source>
        <strain evidence="4 6">ATCC 34112</strain>
    </source>
</reference>
<dbReference type="OrthoDB" id="129121at2759"/>
<gene>
    <name evidence="5" type="ORF">THRCLA_05132</name>
</gene>
<dbReference type="InterPro" id="IPR057626">
    <property type="entry name" value="S-S_Temptin"/>
</dbReference>
<feature type="signal peptide" evidence="2">
    <location>
        <begin position="1"/>
        <end position="15"/>
    </location>
</feature>
<evidence type="ECO:0000313" key="6">
    <source>
        <dbReference type="Proteomes" id="UP000243217"/>
    </source>
</evidence>
<dbReference type="PANTHER" id="PTHR34737:SF2">
    <property type="entry name" value="EF-HAND DOMAIN-CONTAINING PROTEIN"/>
    <property type="match status" value="1"/>
</dbReference>
<dbReference type="InterPro" id="IPR055313">
    <property type="entry name" value="Temptin-like"/>
</dbReference>
<keyword evidence="2" id="KW-0732">Signal</keyword>
<dbReference type="AlphaFoldDB" id="A0A0A7CM58"/>
<sequence>MHSIIVLSILAMVAAKPQFVALLPNGGNVPGVNALGHVDPAGGGSRNNFGKDFSSNGLSWNKALCQLDSDGDGATNGEELLDPCCTWSNGATLASTATPTHPGVKNTFTSAQLAALKCQTSVAASNSTNNASTVPSSGVATPTTAKPTSGAGHLATPLAAVALAAFMA</sequence>
<dbReference type="EMBL" id="KM038089">
    <property type="protein sequence ID" value="AIG55550.1"/>
    <property type="molecule type" value="Genomic_DNA"/>
</dbReference>
<dbReference type="EMBL" id="JNBS01001122">
    <property type="protein sequence ID" value="OQS02495.1"/>
    <property type="molecule type" value="Genomic_DNA"/>
</dbReference>
<feature type="region of interest" description="Disordered" evidence="1">
    <location>
        <begin position="126"/>
        <end position="152"/>
    </location>
</feature>